<evidence type="ECO:0000256" key="5">
    <source>
        <dbReference type="ARBA" id="ARBA00023242"/>
    </source>
</evidence>
<sequence>MDLTTKFCDSSLMLLPMWDYATLIHHLSTSYCVCLGDHLIAQTQACQVPFVEQCKVNFIKHKEANGSRKSLQKKTKRLRKRENNQKESVELVNEVAQPRMNQNEDRIGVNKEIAKLEDEIIKRESRSSKLNINPRLIQFRKYLLRYKVPGLTKRIKNTKQITDKYLGRRSKYIGVSKNNIHWQALINVNRAKKYIGTFCDEIEAARAYDLHAIAMQGKKAKLNFDYTPKEILSVIDHYLNLHKPSPNPPNLPSNPLSYSSPCTKSA</sequence>
<dbReference type="GO" id="GO:0005634">
    <property type="term" value="C:nucleus"/>
    <property type="evidence" value="ECO:0007669"/>
    <property type="project" value="UniProtKB-SubCell"/>
</dbReference>
<dbReference type="InterPro" id="IPR036955">
    <property type="entry name" value="AP2/ERF_dom_sf"/>
</dbReference>
<keyword evidence="2" id="KW-0805">Transcription regulation</keyword>
<feature type="compositionally biased region" description="Basic residues" evidence="6">
    <location>
        <begin position="70"/>
        <end position="80"/>
    </location>
</feature>
<feature type="domain" description="AP2/ERF" evidence="7">
    <location>
        <begin position="164"/>
        <end position="225"/>
    </location>
</feature>
<protein>
    <recommendedName>
        <fullName evidence="7">AP2/ERF domain-containing protein</fullName>
    </recommendedName>
</protein>
<keyword evidence="4" id="KW-0804">Transcription</keyword>
<organism evidence="8 9">
    <name type="scientific">Euplotes crassus</name>
    <dbReference type="NCBI Taxonomy" id="5936"/>
    <lineage>
        <taxon>Eukaryota</taxon>
        <taxon>Sar</taxon>
        <taxon>Alveolata</taxon>
        <taxon>Ciliophora</taxon>
        <taxon>Intramacronucleata</taxon>
        <taxon>Spirotrichea</taxon>
        <taxon>Hypotrichia</taxon>
        <taxon>Euplotida</taxon>
        <taxon>Euplotidae</taxon>
        <taxon>Moneuplotes</taxon>
    </lineage>
</organism>
<evidence type="ECO:0000256" key="2">
    <source>
        <dbReference type="ARBA" id="ARBA00023015"/>
    </source>
</evidence>
<dbReference type="InterPro" id="IPR016177">
    <property type="entry name" value="DNA-bd_dom_sf"/>
</dbReference>
<dbReference type="SUPFAM" id="SSF54171">
    <property type="entry name" value="DNA-binding domain"/>
    <property type="match status" value="1"/>
</dbReference>
<dbReference type="GO" id="GO:0003677">
    <property type="term" value="F:DNA binding"/>
    <property type="evidence" value="ECO:0007669"/>
    <property type="project" value="UniProtKB-KW"/>
</dbReference>
<comment type="caution">
    <text evidence="8">The sequence shown here is derived from an EMBL/GenBank/DDBJ whole genome shotgun (WGS) entry which is preliminary data.</text>
</comment>
<feature type="compositionally biased region" description="Low complexity" evidence="6">
    <location>
        <begin position="253"/>
        <end position="266"/>
    </location>
</feature>
<dbReference type="Gene3D" id="3.30.730.10">
    <property type="entry name" value="AP2/ERF domain"/>
    <property type="match status" value="1"/>
</dbReference>
<evidence type="ECO:0000256" key="3">
    <source>
        <dbReference type="ARBA" id="ARBA00023125"/>
    </source>
</evidence>
<gene>
    <name evidence="8" type="ORF">ECRASSUSDP1_LOCUS12249</name>
</gene>
<dbReference type="AlphaFoldDB" id="A0AAD1XC73"/>
<dbReference type="SMART" id="SM00380">
    <property type="entry name" value="AP2"/>
    <property type="match status" value="1"/>
</dbReference>
<evidence type="ECO:0000256" key="4">
    <source>
        <dbReference type="ARBA" id="ARBA00023163"/>
    </source>
</evidence>
<dbReference type="CDD" id="cd00018">
    <property type="entry name" value="AP2"/>
    <property type="match status" value="1"/>
</dbReference>
<evidence type="ECO:0000259" key="7">
    <source>
        <dbReference type="PROSITE" id="PS51032"/>
    </source>
</evidence>
<dbReference type="GO" id="GO:0003700">
    <property type="term" value="F:DNA-binding transcription factor activity"/>
    <property type="evidence" value="ECO:0007669"/>
    <property type="project" value="InterPro"/>
</dbReference>
<dbReference type="InterPro" id="IPR001471">
    <property type="entry name" value="AP2/ERF_dom"/>
</dbReference>
<keyword evidence="9" id="KW-1185">Reference proteome</keyword>
<evidence type="ECO:0000313" key="8">
    <source>
        <dbReference type="EMBL" id="CAI2370929.1"/>
    </source>
</evidence>
<dbReference type="Proteomes" id="UP001295684">
    <property type="component" value="Unassembled WGS sequence"/>
</dbReference>
<name>A0AAD1XC73_EUPCR</name>
<comment type="subcellular location">
    <subcellularLocation>
        <location evidence="1">Nucleus</location>
    </subcellularLocation>
</comment>
<proteinExistence type="predicted"/>
<dbReference type="EMBL" id="CAMPGE010012148">
    <property type="protein sequence ID" value="CAI2370929.1"/>
    <property type="molecule type" value="Genomic_DNA"/>
</dbReference>
<evidence type="ECO:0000313" key="9">
    <source>
        <dbReference type="Proteomes" id="UP001295684"/>
    </source>
</evidence>
<keyword evidence="5" id="KW-0539">Nucleus</keyword>
<reference evidence="8" key="1">
    <citation type="submission" date="2023-07" db="EMBL/GenBank/DDBJ databases">
        <authorList>
            <consortium name="AG Swart"/>
            <person name="Singh M."/>
            <person name="Singh A."/>
            <person name="Seah K."/>
            <person name="Emmerich C."/>
        </authorList>
    </citation>
    <scope>NUCLEOTIDE SEQUENCE</scope>
    <source>
        <strain evidence="8">DP1</strain>
    </source>
</reference>
<evidence type="ECO:0000256" key="1">
    <source>
        <dbReference type="ARBA" id="ARBA00004123"/>
    </source>
</evidence>
<evidence type="ECO:0000256" key="6">
    <source>
        <dbReference type="SAM" id="MobiDB-lite"/>
    </source>
</evidence>
<keyword evidence="3" id="KW-0238">DNA-binding</keyword>
<dbReference type="PANTHER" id="PTHR32467:SF90">
    <property type="entry name" value="AP2-LIKE ETHYLENE-RESPONSIVE TRANSCRIPTION FACTOR AIL1"/>
    <property type="match status" value="1"/>
</dbReference>
<feature type="region of interest" description="Disordered" evidence="6">
    <location>
        <begin position="245"/>
        <end position="266"/>
    </location>
</feature>
<accession>A0AAD1XC73</accession>
<feature type="region of interest" description="Disordered" evidence="6">
    <location>
        <begin position="66"/>
        <end position="88"/>
    </location>
</feature>
<dbReference type="PANTHER" id="PTHR32467">
    <property type="entry name" value="AP2-LIKE ETHYLENE-RESPONSIVE TRANSCRIPTION FACTOR"/>
    <property type="match status" value="1"/>
</dbReference>
<dbReference type="PROSITE" id="PS51032">
    <property type="entry name" value="AP2_ERF"/>
    <property type="match status" value="1"/>
</dbReference>